<dbReference type="InterPro" id="IPR036291">
    <property type="entry name" value="NAD(P)-bd_dom_sf"/>
</dbReference>
<gene>
    <name evidence="2" type="ORF">HCN50_31410</name>
</gene>
<dbReference type="RefSeq" id="WP_171713739.1">
    <property type="nucleotide sequence ID" value="NZ_JAAVLW010000014.1"/>
</dbReference>
<dbReference type="PANTHER" id="PTHR43245">
    <property type="entry name" value="BIFUNCTIONAL POLYMYXIN RESISTANCE PROTEIN ARNA"/>
    <property type="match status" value="1"/>
</dbReference>
<dbReference type="InterPro" id="IPR050177">
    <property type="entry name" value="Lipid_A_modif_metabolic_enz"/>
</dbReference>
<keyword evidence="3" id="KW-1185">Reference proteome</keyword>
<reference evidence="2 3" key="1">
    <citation type="submission" date="2020-03" db="EMBL/GenBank/DDBJ databases">
        <title>Bradyrhizobium diversity isolated from nodules of Muelleranthus trifoliolatus.</title>
        <authorList>
            <person name="Klepa M."/>
            <person name="Helene L."/>
            <person name="Hungria M."/>
        </authorList>
    </citation>
    <scope>NUCLEOTIDE SEQUENCE [LARGE SCALE GENOMIC DNA]</scope>
    <source>
        <strain evidence="2 3">WSM 1744</strain>
    </source>
</reference>
<feature type="domain" description="NAD-dependent epimerase/dehydratase" evidence="1">
    <location>
        <begin position="4"/>
        <end position="234"/>
    </location>
</feature>
<dbReference type="InterPro" id="IPR001509">
    <property type="entry name" value="Epimerase_deHydtase"/>
</dbReference>
<evidence type="ECO:0000259" key="1">
    <source>
        <dbReference type="Pfam" id="PF01370"/>
    </source>
</evidence>
<dbReference type="EMBL" id="JAAVLW010000014">
    <property type="protein sequence ID" value="NOJ50690.1"/>
    <property type="molecule type" value="Genomic_DNA"/>
</dbReference>
<dbReference type="AlphaFoldDB" id="A0A7Y4HAP1"/>
<dbReference type="PANTHER" id="PTHR43245:SF13">
    <property type="entry name" value="UDP-D-APIOSE_UDP-D-XYLOSE SYNTHASE 2"/>
    <property type="match status" value="1"/>
</dbReference>
<proteinExistence type="predicted"/>
<name>A0A7Y4HAP1_9BRAD</name>
<dbReference type="CDD" id="cd08946">
    <property type="entry name" value="SDR_e"/>
    <property type="match status" value="1"/>
</dbReference>
<accession>A0A7Y4HAP1</accession>
<organism evidence="2 3">
    <name type="scientific">Bradyrhizobium archetypum</name>
    <dbReference type="NCBI Taxonomy" id="2721160"/>
    <lineage>
        <taxon>Bacteria</taxon>
        <taxon>Pseudomonadati</taxon>
        <taxon>Pseudomonadota</taxon>
        <taxon>Alphaproteobacteria</taxon>
        <taxon>Hyphomicrobiales</taxon>
        <taxon>Nitrobacteraceae</taxon>
        <taxon>Bradyrhizobium</taxon>
    </lineage>
</organism>
<dbReference type="Proteomes" id="UP000528734">
    <property type="component" value="Unassembled WGS sequence"/>
</dbReference>
<dbReference type="Gene3D" id="3.40.50.720">
    <property type="entry name" value="NAD(P)-binding Rossmann-like Domain"/>
    <property type="match status" value="1"/>
</dbReference>
<sequence length="309" mass="34110">MSMWVTGANGFIGRHLVRLLADSGDRVHGIGHGAIGDVEKRRIGLEHWLNGEIDAANLNALAERAEQPSAIFHLAGGASVGLSIAQPFEDFSRTVNSTARLLEWMRHSAPNCRLIVASSAAVYGAHHSGILSEEAEPRPLSPYGYHKLMMEQLCRSYAAHFGLRTMVVRLFSVYGMFLRKQLLWDMCSRLQRGERELMLGGTGDEVRDWVDVRDVVRLLSSLATRPQQEKLQVINGGCGSGTTVAEVADILTKSWGEQASVRFSGVVRPGDPFSLVADGGKVRTLPFAWEIPLSRGIADYVHWFKEDTR</sequence>
<evidence type="ECO:0000313" key="2">
    <source>
        <dbReference type="EMBL" id="NOJ50690.1"/>
    </source>
</evidence>
<comment type="caution">
    <text evidence="2">The sequence shown here is derived from an EMBL/GenBank/DDBJ whole genome shotgun (WGS) entry which is preliminary data.</text>
</comment>
<dbReference type="SUPFAM" id="SSF51735">
    <property type="entry name" value="NAD(P)-binding Rossmann-fold domains"/>
    <property type="match status" value="1"/>
</dbReference>
<dbReference type="Pfam" id="PF01370">
    <property type="entry name" value="Epimerase"/>
    <property type="match status" value="1"/>
</dbReference>
<protein>
    <submittedName>
        <fullName evidence="2">SDR family oxidoreductase</fullName>
    </submittedName>
</protein>
<evidence type="ECO:0000313" key="3">
    <source>
        <dbReference type="Proteomes" id="UP000528734"/>
    </source>
</evidence>